<dbReference type="Pfam" id="PF12697">
    <property type="entry name" value="Abhydrolase_6"/>
    <property type="match status" value="1"/>
</dbReference>
<protein>
    <submittedName>
        <fullName evidence="2">Pimeloyl-ACP methyl ester carboxylesterase</fullName>
    </submittedName>
</protein>
<dbReference type="InterPro" id="IPR029058">
    <property type="entry name" value="AB_hydrolase_fold"/>
</dbReference>
<dbReference type="PANTHER" id="PTHR43798">
    <property type="entry name" value="MONOACYLGLYCEROL LIPASE"/>
    <property type="match status" value="1"/>
</dbReference>
<accession>A0A2V3VEE0</accession>
<organism evidence="2 3">
    <name type="scientific">Blastomonas natatoria</name>
    <dbReference type="NCBI Taxonomy" id="34015"/>
    <lineage>
        <taxon>Bacteria</taxon>
        <taxon>Pseudomonadati</taxon>
        <taxon>Pseudomonadota</taxon>
        <taxon>Alphaproteobacteria</taxon>
        <taxon>Sphingomonadales</taxon>
        <taxon>Sphingomonadaceae</taxon>
        <taxon>Blastomonas</taxon>
    </lineage>
</organism>
<dbReference type="AlphaFoldDB" id="A0A2V3VEE0"/>
<dbReference type="OrthoDB" id="5491135at2"/>
<evidence type="ECO:0000313" key="3">
    <source>
        <dbReference type="Proteomes" id="UP000248014"/>
    </source>
</evidence>
<evidence type="ECO:0000259" key="1">
    <source>
        <dbReference type="Pfam" id="PF12697"/>
    </source>
</evidence>
<name>A0A2V3VEE0_9SPHN</name>
<sequence length="238" mass="25386">MNTRETAILVPGLLCDADVWAHQIAALSPLYEVIVPDLTRHDSLPGMAQHILDGAPDRFSIIGHSMGGRVSLEVFRLAPKRVARIGLLDTGVHPAPPQELPKRQAMLDISAGQGMTALADAWLPPMVRPGLLDTDPALRAQLYAMVERMTPAIHRQQITALVNRPDAASLLSQIACPALVGVGELDLWSPPDQHVPIAQAIADATMVVFAGAGHMAPMEAPEAVNAALLEWMARPVAG</sequence>
<dbReference type="Gene3D" id="3.40.50.1820">
    <property type="entry name" value="alpha/beta hydrolase"/>
    <property type="match status" value="1"/>
</dbReference>
<feature type="domain" description="AB hydrolase-1" evidence="1">
    <location>
        <begin position="8"/>
        <end position="227"/>
    </location>
</feature>
<dbReference type="InterPro" id="IPR050266">
    <property type="entry name" value="AB_hydrolase_sf"/>
</dbReference>
<keyword evidence="3" id="KW-1185">Reference proteome</keyword>
<proteinExistence type="predicted"/>
<dbReference type="PANTHER" id="PTHR43798:SF29">
    <property type="entry name" value="AB HYDROLASE-1 DOMAIN-CONTAINING PROTEIN"/>
    <property type="match status" value="1"/>
</dbReference>
<dbReference type="RefSeq" id="WP_110297156.1">
    <property type="nucleotide sequence ID" value="NZ_QJJM01000001.1"/>
</dbReference>
<dbReference type="InterPro" id="IPR000073">
    <property type="entry name" value="AB_hydrolase_1"/>
</dbReference>
<evidence type="ECO:0000313" key="2">
    <source>
        <dbReference type="EMBL" id="PXW79191.1"/>
    </source>
</evidence>
<dbReference type="EMBL" id="QJJM01000001">
    <property type="protein sequence ID" value="PXW79191.1"/>
    <property type="molecule type" value="Genomic_DNA"/>
</dbReference>
<reference evidence="2 3" key="1">
    <citation type="submission" date="2018-05" db="EMBL/GenBank/DDBJ databases">
        <title>Genomic Encyclopedia of Type Strains, Phase IV (KMG-IV): sequencing the most valuable type-strain genomes for metagenomic binning, comparative biology and taxonomic classification.</title>
        <authorList>
            <person name="Goeker M."/>
        </authorList>
    </citation>
    <scope>NUCLEOTIDE SEQUENCE [LARGE SCALE GENOMIC DNA]</scope>
    <source>
        <strain evidence="2 3">DSM 3183</strain>
    </source>
</reference>
<comment type="caution">
    <text evidence="2">The sequence shown here is derived from an EMBL/GenBank/DDBJ whole genome shotgun (WGS) entry which is preliminary data.</text>
</comment>
<gene>
    <name evidence="2" type="ORF">C7451_101255</name>
</gene>
<dbReference type="SUPFAM" id="SSF53474">
    <property type="entry name" value="alpha/beta-Hydrolases"/>
    <property type="match status" value="1"/>
</dbReference>
<dbReference type="Proteomes" id="UP000248014">
    <property type="component" value="Unassembled WGS sequence"/>
</dbReference>